<protein>
    <submittedName>
        <fullName evidence="2">Uncharacterized protein</fullName>
    </submittedName>
</protein>
<proteinExistence type="predicted"/>
<dbReference type="EMBL" id="JAYMYR010000003">
    <property type="protein sequence ID" value="KAK7372820.1"/>
    <property type="molecule type" value="Genomic_DNA"/>
</dbReference>
<comment type="caution">
    <text evidence="2">The sequence shown here is derived from an EMBL/GenBank/DDBJ whole genome shotgun (WGS) entry which is preliminary data.</text>
</comment>
<gene>
    <name evidence="2" type="ORF">VNO80_06208</name>
</gene>
<evidence type="ECO:0000256" key="1">
    <source>
        <dbReference type="SAM" id="SignalP"/>
    </source>
</evidence>
<name>A0AAN9NHP5_PHACN</name>
<feature type="signal peptide" evidence="1">
    <location>
        <begin position="1"/>
        <end position="21"/>
    </location>
</feature>
<evidence type="ECO:0000313" key="2">
    <source>
        <dbReference type="EMBL" id="KAK7372820.1"/>
    </source>
</evidence>
<keyword evidence="1" id="KW-0732">Signal</keyword>
<accession>A0AAN9NHP5</accession>
<evidence type="ECO:0000313" key="3">
    <source>
        <dbReference type="Proteomes" id="UP001374584"/>
    </source>
</evidence>
<keyword evidence="3" id="KW-1185">Reference proteome</keyword>
<organism evidence="2 3">
    <name type="scientific">Phaseolus coccineus</name>
    <name type="common">Scarlet runner bean</name>
    <name type="synonym">Phaseolus multiflorus</name>
    <dbReference type="NCBI Taxonomy" id="3886"/>
    <lineage>
        <taxon>Eukaryota</taxon>
        <taxon>Viridiplantae</taxon>
        <taxon>Streptophyta</taxon>
        <taxon>Embryophyta</taxon>
        <taxon>Tracheophyta</taxon>
        <taxon>Spermatophyta</taxon>
        <taxon>Magnoliopsida</taxon>
        <taxon>eudicotyledons</taxon>
        <taxon>Gunneridae</taxon>
        <taxon>Pentapetalae</taxon>
        <taxon>rosids</taxon>
        <taxon>fabids</taxon>
        <taxon>Fabales</taxon>
        <taxon>Fabaceae</taxon>
        <taxon>Papilionoideae</taxon>
        <taxon>50 kb inversion clade</taxon>
        <taxon>NPAAA clade</taxon>
        <taxon>indigoferoid/millettioid clade</taxon>
        <taxon>Phaseoleae</taxon>
        <taxon>Phaseolus</taxon>
    </lineage>
</organism>
<sequence>MDGGKSQNVVVLLLFAASTHSLSPRHRPTQKEGKAHELSCKAQEVSWQSSRSKKSLMAELTKFHDKKTFSFTNYRISTHHYYIIHHTSLLSFPVRLKKSHGKAHEIRSLVAKLKKSHGKAHEIRSLVAKLKKSHDKAHEVSWQSSRSLMAKLMKSHGKAHEIRSLMAKLKK</sequence>
<dbReference type="AlphaFoldDB" id="A0AAN9NHP5"/>
<feature type="chain" id="PRO_5042959747" evidence="1">
    <location>
        <begin position="22"/>
        <end position="171"/>
    </location>
</feature>
<dbReference type="Proteomes" id="UP001374584">
    <property type="component" value="Unassembled WGS sequence"/>
</dbReference>
<reference evidence="2 3" key="1">
    <citation type="submission" date="2024-01" db="EMBL/GenBank/DDBJ databases">
        <title>The genomes of 5 underutilized Papilionoideae crops provide insights into root nodulation and disease resistanc.</title>
        <authorList>
            <person name="Jiang F."/>
        </authorList>
    </citation>
    <scope>NUCLEOTIDE SEQUENCE [LARGE SCALE GENOMIC DNA]</scope>
    <source>
        <strain evidence="2">JINMINGXINNONG_FW02</strain>
        <tissue evidence="2">Leaves</tissue>
    </source>
</reference>